<feature type="transmembrane region" description="Helical" evidence="1">
    <location>
        <begin position="7"/>
        <end position="28"/>
    </location>
</feature>
<keyword evidence="1" id="KW-0812">Transmembrane</keyword>
<accession>A0A162KQZ4</accession>
<keyword evidence="3" id="KW-1185">Reference proteome</keyword>
<dbReference type="EMBL" id="LSFN01000035">
    <property type="protein sequence ID" value="OAB72483.1"/>
    <property type="molecule type" value="Genomic_DNA"/>
</dbReference>
<proteinExistence type="predicted"/>
<gene>
    <name evidence="2" type="ORF">PNBC_16450</name>
</gene>
<keyword evidence="1" id="KW-0472">Membrane</keyword>
<comment type="caution">
    <text evidence="2">The sequence shown here is derived from an EMBL/GenBank/DDBJ whole genome shotgun (WGS) entry which is preliminary data.</text>
</comment>
<sequence>MGRFKRPAVILSIIIVVILCTTFVYVNIYSETVRISQQYSGVSYGENSEQKINISLDIILEKRLFYDDLIDGTIRLNEDTYEISNHNAFFTGTVTDNISYDPGIRPFLTRVKDRLNRKLYHVERIVIHLDGPNHIRTNEITLKATRDFEAIVGSIFDDSGNYKFAAPAENMVHVQKLETKFFDH</sequence>
<evidence type="ECO:0000256" key="1">
    <source>
        <dbReference type="SAM" id="Phobius"/>
    </source>
</evidence>
<protein>
    <submittedName>
        <fullName evidence="2">Uncharacterized protein</fullName>
    </submittedName>
</protein>
<dbReference type="Proteomes" id="UP000077134">
    <property type="component" value="Unassembled WGS sequence"/>
</dbReference>
<keyword evidence="1" id="KW-1133">Transmembrane helix</keyword>
<evidence type="ECO:0000313" key="3">
    <source>
        <dbReference type="Proteomes" id="UP000077134"/>
    </source>
</evidence>
<dbReference type="STRING" id="1763538.LPB68_10005"/>
<organism evidence="2 3">
    <name type="scientific">Paenibacillus crassostreae</name>
    <dbReference type="NCBI Taxonomy" id="1763538"/>
    <lineage>
        <taxon>Bacteria</taxon>
        <taxon>Bacillati</taxon>
        <taxon>Bacillota</taxon>
        <taxon>Bacilli</taxon>
        <taxon>Bacillales</taxon>
        <taxon>Paenibacillaceae</taxon>
        <taxon>Paenibacillus</taxon>
    </lineage>
</organism>
<reference evidence="2 3" key="1">
    <citation type="submission" date="2016-02" db="EMBL/GenBank/DDBJ databases">
        <title>Paenibacillus sp. LPB0068, isolated from Crassostrea gigas.</title>
        <authorList>
            <person name="Shin S.-K."/>
            <person name="Yi H."/>
        </authorList>
    </citation>
    <scope>NUCLEOTIDE SEQUENCE [LARGE SCALE GENOMIC DNA]</scope>
    <source>
        <strain evidence="2 3">LPB0068</strain>
    </source>
</reference>
<name>A0A162KQZ4_9BACL</name>
<dbReference type="AlphaFoldDB" id="A0A162KQZ4"/>
<evidence type="ECO:0000313" key="2">
    <source>
        <dbReference type="EMBL" id="OAB72483.1"/>
    </source>
</evidence>